<proteinExistence type="predicted"/>
<evidence type="ECO:0000313" key="1">
    <source>
        <dbReference type="EMBL" id="PWH08297.1"/>
    </source>
</evidence>
<accession>A0A2U2RQY9</accession>
<reference evidence="1 2" key="1">
    <citation type="submission" date="2017-11" db="EMBL/GenBank/DDBJ databases">
        <title>Draft genome sequence of Bifidobacterium longum UMA026, isolated from Holstein dairy cow feces.</title>
        <authorList>
            <person name="Albert K."/>
            <person name="Sela D.A."/>
        </authorList>
    </citation>
    <scope>NUCLEOTIDE SEQUENCE [LARGE SCALE GENOMIC DNA]</scope>
    <source>
        <strain evidence="1 2">UMA026</strain>
    </source>
</reference>
<comment type="caution">
    <text evidence="1">The sequence shown here is derived from an EMBL/GenBank/DDBJ whole genome shotgun (WGS) entry which is preliminary data.</text>
</comment>
<protein>
    <submittedName>
        <fullName evidence="1">EcsC family protein</fullName>
    </submittedName>
</protein>
<dbReference type="EMBL" id="PHUM01000011">
    <property type="protein sequence ID" value="PWH08297.1"/>
    <property type="molecule type" value="Genomic_DNA"/>
</dbReference>
<dbReference type="AlphaFoldDB" id="A0A2U2RQY9"/>
<sequence length="257" mass="27406">MAEEKTEKDFGGEMAGEKAATILAAIYEKALDGVPKVSRSIDDFADDYTQRYPKPARAAKELVKYQVLKCGTSGFITGLGGLITLPVAIPANIGSVLYVQMRMVAAIAKIGGYDVRSDQVQTLVYMCLTGTAITDIAKQAGIKIGEKMLVAAVKKIPGNVLIKINQRIGFRLLTKFGEKGVINLGKMVPLAGGVIGGAFDVATTSAIAKNAIKMFIQGEEAEGDATIEAEVEELVEIIEEKAEESDEEETAENGEKN</sequence>
<dbReference type="RefSeq" id="WP_081883084.1">
    <property type="nucleotide sequence ID" value="NZ_PHUM01000011.1"/>
</dbReference>
<evidence type="ECO:0000313" key="2">
    <source>
        <dbReference type="Proteomes" id="UP000245582"/>
    </source>
</evidence>
<gene>
    <name evidence="1" type="ORF">CWE05_09175</name>
</gene>
<dbReference type="InterPro" id="IPR024787">
    <property type="entry name" value="EcsC"/>
</dbReference>
<dbReference type="Pfam" id="PF12787">
    <property type="entry name" value="EcsC"/>
    <property type="match status" value="1"/>
</dbReference>
<organism evidence="1 2">
    <name type="scientific">Bifidobacterium longum</name>
    <dbReference type="NCBI Taxonomy" id="216816"/>
    <lineage>
        <taxon>Bacteria</taxon>
        <taxon>Bacillati</taxon>
        <taxon>Actinomycetota</taxon>
        <taxon>Actinomycetes</taxon>
        <taxon>Bifidobacteriales</taxon>
        <taxon>Bifidobacteriaceae</taxon>
        <taxon>Bifidobacterium</taxon>
    </lineage>
</organism>
<dbReference type="Proteomes" id="UP000245582">
    <property type="component" value="Unassembled WGS sequence"/>
</dbReference>
<name>A0A2U2RQY9_BIFLN</name>